<dbReference type="PANTHER" id="PTHR18968">
    <property type="entry name" value="THIAMINE PYROPHOSPHATE ENZYMES"/>
    <property type="match status" value="1"/>
</dbReference>
<dbReference type="InterPro" id="IPR029061">
    <property type="entry name" value="THDP-binding"/>
</dbReference>
<dbReference type="InterPro" id="IPR029035">
    <property type="entry name" value="DHS-like_NAD/FAD-binding_dom"/>
</dbReference>
<evidence type="ECO:0000256" key="3">
    <source>
        <dbReference type="ARBA" id="ARBA00023052"/>
    </source>
</evidence>
<dbReference type="GO" id="GO:0005948">
    <property type="term" value="C:acetolactate synthase complex"/>
    <property type="evidence" value="ECO:0007669"/>
    <property type="project" value="TreeGrafter"/>
</dbReference>
<evidence type="ECO:0000256" key="2">
    <source>
        <dbReference type="ARBA" id="ARBA00007812"/>
    </source>
</evidence>
<dbReference type="SUPFAM" id="SSF52467">
    <property type="entry name" value="DHS-like NAD/FAD-binding domain"/>
    <property type="match status" value="1"/>
</dbReference>
<dbReference type="Gene3D" id="3.40.50.1220">
    <property type="entry name" value="TPP-binding domain"/>
    <property type="match status" value="1"/>
</dbReference>
<comment type="cofactor">
    <cofactor evidence="1">
        <name>thiamine diphosphate</name>
        <dbReference type="ChEBI" id="CHEBI:58937"/>
    </cofactor>
</comment>
<evidence type="ECO:0000259" key="7">
    <source>
        <dbReference type="Pfam" id="PF02776"/>
    </source>
</evidence>
<dbReference type="GO" id="GO:0000287">
    <property type="term" value="F:magnesium ion binding"/>
    <property type="evidence" value="ECO:0007669"/>
    <property type="project" value="InterPro"/>
</dbReference>
<dbReference type="EMBL" id="PHUF01000004">
    <property type="protein sequence ID" value="PKB14596.1"/>
    <property type="molecule type" value="Genomic_DNA"/>
</dbReference>
<dbReference type="GO" id="GO:0009097">
    <property type="term" value="P:isoleucine biosynthetic process"/>
    <property type="evidence" value="ECO:0007669"/>
    <property type="project" value="TreeGrafter"/>
</dbReference>
<dbReference type="Pfam" id="PF02776">
    <property type="entry name" value="TPP_enzyme_N"/>
    <property type="match status" value="1"/>
</dbReference>
<sequence>MSDQPSCAEYLADVIVDTGCGTVFALAGATHAPLLFALEDRGVAIVGGRHESGTVGAADGYARRTGRTGFALIVAEQGLSNALTALLTAAQAETPLVVIATRFPDSWVEPAIQFDVDRHDLTAPFLKFSRTVPSPNRLGDYVHAAIKAANEGVPGPALLVLPLDYLAKPCTASKRAPNQAARLPSADPTELTEAVDLIEAAQRPIIVTDGRAAQFDCAKELTDFAAMGVPVLGNGLGRGLAPEVSPTGYPWPFAQFAASQADLVIVVGARMNMWFGYGLAPRFAHDARFLHIDTCAEAIGRNRSVDLALVADPAKTLGALVTALSAISFGRDPSWLALALEPRVKRVDELIESYGDRLHAVSIGAALDAALPEDRVLVCDGADSMNFTFARMRVHRSRSYSDLLPFGAMGAGFPIAIGMAAAEAEAALREGRRVKPITFVTGDGSLGFFIAELATLARSALPLTVLVSNDGRWGTEFHGQTIAYGRTSNTDLGAIDYAAVARGFGCPAQAVTTRNALDAAIREAQSSGGPVVIDVHVDPDGGRIRKLDPLLGMILFEDIAPH</sequence>
<dbReference type="Gene3D" id="3.40.50.970">
    <property type="match status" value="2"/>
</dbReference>
<dbReference type="GO" id="GO:0050660">
    <property type="term" value="F:flavin adenine dinucleotide binding"/>
    <property type="evidence" value="ECO:0007669"/>
    <property type="project" value="TreeGrafter"/>
</dbReference>
<dbReference type="InterPro" id="IPR045229">
    <property type="entry name" value="TPP_enz"/>
</dbReference>
<gene>
    <name evidence="8" type="ORF">B0I00_2193</name>
</gene>
<dbReference type="InterPro" id="IPR011766">
    <property type="entry name" value="TPP_enzyme_TPP-bd"/>
</dbReference>
<proteinExistence type="inferred from homology"/>
<dbReference type="InterPro" id="IPR012000">
    <property type="entry name" value="Thiamin_PyroP_enz_cen_dom"/>
</dbReference>
<keyword evidence="3 4" id="KW-0786">Thiamine pyrophosphate</keyword>
<dbReference type="InterPro" id="IPR012001">
    <property type="entry name" value="Thiamin_PyroP_enz_TPP-bd_dom"/>
</dbReference>
<dbReference type="AlphaFoldDB" id="A0A2N0H6N7"/>
<keyword evidence="9" id="KW-1185">Reference proteome</keyword>
<evidence type="ECO:0000256" key="4">
    <source>
        <dbReference type="RuleBase" id="RU362132"/>
    </source>
</evidence>
<name>A0A2N0H6N7_9SPHN</name>
<dbReference type="Pfam" id="PF02775">
    <property type="entry name" value="TPP_enzyme_C"/>
    <property type="match status" value="1"/>
</dbReference>
<evidence type="ECO:0000313" key="8">
    <source>
        <dbReference type="EMBL" id="PKB14596.1"/>
    </source>
</evidence>
<organism evidence="8 9">
    <name type="scientific">Novosphingobium kunmingense</name>
    <dbReference type="NCBI Taxonomy" id="1211806"/>
    <lineage>
        <taxon>Bacteria</taxon>
        <taxon>Pseudomonadati</taxon>
        <taxon>Pseudomonadota</taxon>
        <taxon>Alphaproteobacteria</taxon>
        <taxon>Sphingomonadales</taxon>
        <taxon>Sphingomonadaceae</taxon>
        <taxon>Novosphingobium</taxon>
    </lineage>
</organism>
<dbReference type="Pfam" id="PF00205">
    <property type="entry name" value="TPP_enzyme_M"/>
    <property type="match status" value="1"/>
</dbReference>
<dbReference type="GO" id="GO:0003984">
    <property type="term" value="F:acetolactate synthase activity"/>
    <property type="evidence" value="ECO:0007669"/>
    <property type="project" value="TreeGrafter"/>
</dbReference>
<accession>A0A2N0H6N7</accession>
<dbReference type="PANTHER" id="PTHR18968:SF166">
    <property type="entry name" value="2-HYDROXYACYL-COA LYASE 2"/>
    <property type="match status" value="1"/>
</dbReference>
<comment type="similarity">
    <text evidence="2 4">Belongs to the TPP enzyme family.</text>
</comment>
<dbReference type="GO" id="GO:0009099">
    <property type="term" value="P:L-valine biosynthetic process"/>
    <property type="evidence" value="ECO:0007669"/>
    <property type="project" value="TreeGrafter"/>
</dbReference>
<reference evidence="8 9" key="1">
    <citation type="submission" date="2017-11" db="EMBL/GenBank/DDBJ databases">
        <title>Genomic Encyclopedia of Type Strains, Phase III (KMG-III): the genomes of soil and plant-associated and newly described type strains.</title>
        <authorList>
            <person name="Whitman W."/>
        </authorList>
    </citation>
    <scope>NUCLEOTIDE SEQUENCE [LARGE SCALE GENOMIC DNA]</scope>
    <source>
        <strain evidence="8 9">CGMCC 1.12274</strain>
    </source>
</reference>
<evidence type="ECO:0000259" key="6">
    <source>
        <dbReference type="Pfam" id="PF02775"/>
    </source>
</evidence>
<dbReference type="Proteomes" id="UP000232587">
    <property type="component" value="Unassembled WGS sequence"/>
</dbReference>
<comment type="caution">
    <text evidence="8">The sequence shown here is derived from an EMBL/GenBank/DDBJ whole genome shotgun (WGS) entry which is preliminary data.</text>
</comment>
<evidence type="ECO:0000256" key="1">
    <source>
        <dbReference type="ARBA" id="ARBA00001964"/>
    </source>
</evidence>
<feature type="domain" description="Thiamine pyrophosphate enzyme central" evidence="5">
    <location>
        <begin position="192"/>
        <end position="320"/>
    </location>
</feature>
<evidence type="ECO:0000313" key="9">
    <source>
        <dbReference type="Proteomes" id="UP000232587"/>
    </source>
</evidence>
<feature type="domain" description="Thiamine pyrophosphate enzyme TPP-binding" evidence="6">
    <location>
        <begin position="389"/>
        <end position="535"/>
    </location>
</feature>
<protein>
    <submittedName>
        <fullName evidence="8">Acetolactate synthase-1/2/3 large subunit</fullName>
    </submittedName>
</protein>
<dbReference type="SUPFAM" id="SSF52518">
    <property type="entry name" value="Thiamin diphosphate-binding fold (THDP-binding)"/>
    <property type="match status" value="2"/>
</dbReference>
<dbReference type="GO" id="GO:0030976">
    <property type="term" value="F:thiamine pyrophosphate binding"/>
    <property type="evidence" value="ECO:0007669"/>
    <property type="project" value="InterPro"/>
</dbReference>
<evidence type="ECO:0000259" key="5">
    <source>
        <dbReference type="Pfam" id="PF00205"/>
    </source>
</evidence>
<dbReference type="CDD" id="cd07035">
    <property type="entry name" value="TPP_PYR_POX_like"/>
    <property type="match status" value="1"/>
</dbReference>
<feature type="domain" description="Thiamine pyrophosphate enzyme N-terminal TPP-binding" evidence="7">
    <location>
        <begin position="7"/>
        <end position="109"/>
    </location>
</feature>